<evidence type="ECO:0000313" key="5">
    <source>
        <dbReference type="Proteomes" id="UP000594707"/>
    </source>
</evidence>
<feature type="domain" description="Thioredoxin" evidence="3">
    <location>
        <begin position="50"/>
        <end position="215"/>
    </location>
</feature>
<gene>
    <name evidence="4" type="ORF">CVT08_04360</name>
</gene>
<dbReference type="InterPro" id="IPR050553">
    <property type="entry name" value="Thioredoxin_ResA/DsbE_sf"/>
</dbReference>
<dbReference type="AlphaFoldDB" id="A0A7S9WXB2"/>
<dbReference type="GO" id="GO:0016491">
    <property type="term" value="F:oxidoreductase activity"/>
    <property type="evidence" value="ECO:0007669"/>
    <property type="project" value="InterPro"/>
</dbReference>
<dbReference type="CDD" id="cd02966">
    <property type="entry name" value="TlpA_like_family"/>
    <property type="match status" value="1"/>
</dbReference>
<proteinExistence type="predicted"/>
<dbReference type="Gene3D" id="3.40.30.10">
    <property type="entry name" value="Glutaredoxin"/>
    <property type="match status" value="1"/>
</dbReference>
<dbReference type="PROSITE" id="PS51257">
    <property type="entry name" value="PROKAR_LIPOPROTEIN"/>
    <property type="match status" value="1"/>
</dbReference>
<dbReference type="PANTHER" id="PTHR42852">
    <property type="entry name" value="THIOL:DISULFIDE INTERCHANGE PROTEIN DSBE"/>
    <property type="match status" value="1"/>
</dbReference>
<accession>A0A7S9WXB2</accession>
<dbReference type="InterPro" id="IPR013766">
    <property type="entry name" value="Thioredoxin_domain"/>
</dbReference>
<dbReference type="RefSeq" id="WP_107856941.1">
    <property type="nucleotide sequence ID" value="NZ_CP060705.1"/>
</dbReference>
<dbReference type="InterPro" id="IPR036249">
    <property type="entry name" value="Thioredoxin-like_sf"/>
</dbReference>
<dbReference type="SUPFAM" id="SSF52833">
    <property type="entry name" value="Thioredoxin-like"/>
    <property type="match status" value="1"/>
</dbReference>
<dbReference type="PANTHER" id="PTHR42852:SF18">
    <property type="entry name" value="CHROMOSOME UNDETERMINED SCAFFOLD_47, WHOLE GENOME SHOTGUN SEQUENCE"/>
    <property type="match status" value="1"/>
</dbReference>
<name>A0A7S9WXB2_9BACT</name>
<evidence type="ECO:0000256" key="1">
    <source>
        <dbReference type="SAM" id="MobiDB-lite"/>
    </source>
</evidence>
<protein>
    <submittedName>
        <fullName evidence="4">Redoxin domain-containing protein</fullName>
    </submittedName>
</protein>
<dbReference type="EMBL" id="CP060705">
    <property type="protein sequence ID" value="QPH96530.1"/>
    <property type="molecule type" value="Genomic_DNA"/>
</dbReference>
<evidence type="ECO:0000313" key="4">
    <source>
        <dbReference type="EMBL" id="QPH96530.1"/>
    </source>
</evidence>
<feature type="compositionally biased region" description="Basic and acidic residues" evidence="1">
    <location>
        <begin position="40"/>
        <end position="53"/>
    </location>
</feature>
<dbReference type="Proteomes" id="UP000594707">
    <property type="component" value="Chromosome"/>
</dbReference>
<dbReference type="Pfam" id="PF08534">
    <property type="entry name" value="Redoxin"/>
    <property type="match status" value="1"/>
</dbReference>
<dbReference type="InterPro" id="IPR013740">
    <property type="entry name" value="Redoxin"/>
</dbReference>
<feature type="compositionally biased region" description="Polar residues" evidence="1">
    <location>
        <begin position="59"/>
        <end position="68"/>
    </location>
</feature>
<evidence type="ECO:0000256" key="2">
    <source>
        <dbReference type="SAM" id="SignalP"/>
    </source>
</evidence>
<feature type="signal peptide" evidence="2">
    <location>
        <begin position="1"/>
        <end position="20"/>
    </location>
</feature>
<dbReference type="PROSITE" id="PS51352">
    <property type="entry name" value="THIOREDOXIN_2"/>
    <property type="match status" value="1"/>
</dbReference>
<feature type="region of interest" description="Disordered" evidence="1">
    <location>
        <begin position="25"/>
        <end position="74"/>
    </location>
</feature>
<evidence type="ECO:0000259" key="3">
    <source>
        <dbReference type="PROSITE" id="PS51352"/>
    </source>
</evidence>
<feature type="chain" id="PRO_5032279565" evidence="2">
    <location>
        <begin position="21"/>
        <end position="215"/>
    </location>
</feature>
<keyword evidence="2" id="KW-0732">Signal</keyword>
<sequence length="215" mass="23837">MTLKRAIITLLCLFAFFGCGDDSSKKSEQKPSEQAVESKNLTEKNITKDENTSKETPALKTSENTQSGDTKETNEINLKLISGSTMQVTKRSNGFDVKDGKKATLYVFFATWCPPCKAEIPHLNNLSEKFKNELNIVGVLLEDKSEDEVKEFAQKYKIKYDIAVGEGNFLFEKAMGGIKGLPASALFKANGDYAQGYIGLVPEEMLETDINRAIK</sequence>
<reference evidence="4 5" key="1">
    <citation type="journal article" date="2018" name="Emerg. Microbes Infect.">
        <title>Genomic analysis of oral Campylobacter concisus strains identified a potential bacterial molecular marker associated with active Crohn's disease.</title>
        <authorList>
            <person name="Liu F."/>
            <person name="Ma R."/>
            <person name="Tay C.Y.A."/>
            <person name="Octavia S."/>
            <person name="Lan R."/>
            <person name="Chung H.K.L."/>
            <person name="Riordan S.M."/>
            <person name="Grimm M.C."/>
            <person name="Leong R.W."/>
            <person name="Tanaka M.M."/>
            <person name="Connor S."/>
            <person name="Zhang L."/>
        </authorList>
    </citation>
    <scope>NUCLEOTIDE SEQUENCE [LARGE SCALE GENOMIC DNA]</scope>
    <source>
        <strain evidence="4 5">P13UCO-S1</strain>
    </source>
</reference>
<organism evidence="4 5">
    <name type="scientific">Campylobacter concisus</name>
    <dbReference type="NCBI Taxonomy" id="199"/>
    <lineage>
        <taxon>Bacteria</taxon>
        <taxon>Pseudomonadati</taxon>
        <taxon>Campylobacterota</taxon>
        <taxon>Epsilonproteobacteria</taxon>
        <taxon>Campylobacterales</taxon>
        <taxon>Campylobacteraceae</taxon>
        <taxon>Campylobacter</taxon>
    </lineage>
</organism>